<dbReference type="PANTHER" id="PTHR38788:SF3">
    <property type="entry name" value="CLR5 DOMAIN-CONTAINING PROTEIN"/>
    <property type="match status" value="1"/>
</dbReference>
<feature type="region of interest" description="Disordered" evidence="1">
    <location>
        <begin position="91"/>
        <end position="119"/>
    </location>
</feature>
<dbReference type="Proteomes" id="UP001286456">
    <property type="component" value="Unassembled WGS sequence"/>
</dbReference>
<evidence type="ECO:0000256" key="1">
    <source>
        <dbReference type="SAM" id="MobiDB-lite"/>
    </source>
</evidence>
<dbReference type="PANTHER" id="PTHR38788">
    <property type="entry name" value="CLR5 DOMAIN-CONTAINING PROTEIN"/>
    <property type="match status" value="1"/>
</dbReference>
<protein>
    <recommendedName>
        <fullName evidence="2">Clr5 domain-containing protein</fullName>
    </recommendedName>
</protein>
<name>A0AAE0M6X0_9PEZI</name>
<feature type="compositionally biased region" description="Low complexity" evidence="1">
    <location>
        <begin position="91"/>
        <end position="108"/>
    </location>
</feature>
<evidence type="ECO:0000313" key="3">
    <source>
        <dbReference type="EMBL" id="KAK3320134.1"/>
    </source>
</evidence>
<evidence type="ECO:0000259" key="2">
    <source>
        <dbReference type="Pfam" id="PF14420"/>
    </source>
</evidence>
<sequence length="564" mass="64453">MDSDILDEGTSPESLSPRSHFVGNHVSGLIFDDDDDDNYDDDDGMMIKDASTSPSSDGDKRLFVARRQPSKFVSQRMAGVTVSQHKAARAANLKSAGKSAASLSATGSRAPHPSRTPLIPRKAEDWEPWKSILYELYITQNRILRDIINLMDTTYNLKATPKMYKNQFARWNFFKYAIKRKPPRGKTGRAAKGADEEDDGAPVAAHNMNHDDLISPLLLHKSSQSRAMQAGLTAVRHFVNGYVDLDPVHLKEDVVFGYHDPCYRYFKTAMDLFDLKENVEGGRVLRLAFLQIEPKVLEPDLKSFSDLCFLVPHLLLESDRKDILSAYLQYLTRLATVKFGNHPFTEVLSSFADLTDRPEEIMRYIMTLSKVNADTIAGLKSMLARTQTWAQNQYLACQRSTDPATAVARVTHDHHMIRLEAQSVYWAQNLIMNDPESDDLASQWLHRKFDTDFAERCEGFLVKVKDRVAAGTIPGEFAMMMECLYIGWLNDYYETQEDWENVFKWARRGLELSTNEQYIIWSIHVEGLMRKHGTAEEAEELRVKRLQHEWLESVRLQVDKLSMN</sequence>
<reference evidence="3" key="2">
    <citation type="submission" date="2023-06" db="EMBL/GenBank/DDBJ databases">
        <authorList>
            <consortium name="Lawrence Berkeley National Laboratory"/>
            <person name="Haridas S."/>
            <person name="Hensen N."/>
            <person name="Bonometti L."/>
            <person name="Westerberg I."/>
            <person name="Brannstrom I.O."/>
            <person name="Guillou S."/>
            <person name="Cros-Aarteil S."/>
            <person name="Calhoun S."/>
            <person name="Kuo A."/>
            <person name="Mondo S."/>
            <person name="Pangilinan J."/>
            <person name="Riley R."/>
            <person name="Labutti K."/>
            <person name="Andreopoulos B."/>
            <person name="Lipzen A."/>
            <person name="Chen C."/>
            <person name="Yanf M."/>
            <person name="Daum C."/>
            <person name="Ng V."/>
            <person name="Clum A."/>
            <person name="Steindorff A."/>
            <person name="Ohm R."/>
            <person name="Martin F."/>
            <person name="Silar P."/>
            <person name="Natvig D."/>
            <person name="Lalanne C."/>
            <person name="Gautier V."/>
            <person name="Ament-Velasquez S.L."/>
            <person name="Kruys A."/>
            <person name="Hutchinson M.I."/>
            <person name="Powell A.J."/>
            <person name="Barry K."/>
            <person name="Miller A.N."/>
            <person name="Grigoriev I.V."/>
            <person name="Debuchy R."/>
            <person name="Gladieux P."/>
            <person name="Thoren M.H."/>
            <person name="Johannesson H."/>
        </authorList>
    </citation>
    <scope>NUCLEOTIDE SEQUENCE</scope>
    <source>
        <strain evidence="3">SMH4131-1</strain>
    </source>
</reference>
<accession>A0AAE0M6X0</accession>
<feature type="region of interest" description="Disordered" evidence="1">
    <location>
        <begin position="1"/>
        <end position="60"/>
    </location>
</feature>
<proteinExistence type="predicted"/>
<dbReference type="EMBL" id="JAUEPO010000006">
    <property type="protein sequence ID" value="KAK3320134.1"/>
    <property type="molecule type" value="Genomic_DNA"/>
</dbReference>
<keyword evidence="4" id="KW-1185">Reference proteome</keyword>
<organism evidence="3 4">
    <name type="scientific">Cercophora scortea</name>
    <dbReference type="NCBI Taxonomy" id="314031"/>
    <lineage>
        <taxon>Eukaryota</taxon>
        <taxon>Fungi</taxon>
        <taxon>Dikarya</taxon>
        <taxon>Ascomycota</taxon>
        <taxon>Pezizomycotina</taxon>
        <taxon>Sordariomycetes</taxon>
        <taxon>Sordariomycetidae</taxon>
        <taxon>Sordariales</taxon>
        <taxon>Lasiosphaeriaceae</taxon>
        <taxon>Cercophora</taxon>
    </lineage>
</organism>
<reference evidence="3" key="1">
    <citation type="journal article" date="2023" name="Mol. Phylogenet. Evol.">
        <title>Genome-scale phylogeny and comparative genomics of the fungal order Sordariales.</title>
        <authorList>
            <person name="Hensen N."/>
            <person name="Bonometti L."/>
            <person name="Westerberg I."/>
            <person name="Brannstrom I.O."/>
            <person name="Guillou S."/>
            <person name="Cros-Aarteil S."/>
            <person name="Calhoun S."/>
            <person name="Haridas S."/>
            <person name="Kuo A."/>
            <person name="Mondo S."/>
            <person name="Pangilinan J."/>
            <person name="Riley R."/>
            <person name="LaButti K."/>
            <person name="Andreopoulos B."/>
            <person name="Lipzen A."/>
            <person name="Chen C."/>
            <person name="Yan M."/>
            <person name="Daum C."/>
            <person name="Ng V."/>
            <person name="Clum A."/>
            <person name="Steindorff A."/>
            <person name="Ohm R.A."/>
            <person name="Martin F."/>
            <person name="Silar P."/>
            <person name="Natvig D.O."/>
            <person name="Lalanne C."/>
            <person name="Gautier V."/>
            <person name="Ament-Velasquez S.L."/>
            <person name="Kruys A."/>
            <person name="Hutchinson M.I."/>
            <person name="Powell A.J."/>
            <person name="Barry K."/>
            <person name="Miller A.N."/>
            <person name="Grigoriev I.V."/>
            <person name="Debuchy R."/>
            <person name="Gladieux P."/>
            <person name="Hiltunen Thoren M."/>
            <person name="Johannesson H."/>
        </authorList>
    </citation>
    <scope>NUCLEOTIDE SEQUENCE</scope>
    <source>
        <strain evidence="3">SMH4131-1</strain>
    </source>
</reference>
<dbReference type="InterPro" id="IPR025676">
    <property type="entry name" value="Clr5_dom"/>
</dbReference>
<gene>
    <name evidence="3" type="ORF">B0T19DRAFT_361560</name>
</gene>
<dbReference type="Pfam" id="PF14420">
    <property type="entry name" value="Clr5"/>
    <property type="match status" value="1"/>
</dbReference>
<feature type="compositionally biased region" description="Acidic residues" evidence="1">
    <location>
        <begin position="31"/>
        <end position="44"/>
    </location>
</feature>
<dbReference type="AlphaFoldDB" id="A0AAE0M6X0"/>
<feature type="domain" description="Clr5" evidence="2">
    <location>
        <begin position="123"/>
        <end position="175"/>
    </location>
</feature>
<evidence type="ECO:0000313" key="4">
    <source>
        <dbReference type="Proteomes" id="UP001286456"/>
    </source>
</evidence>
<comment type="caution">
    <text evidence="3">The sequence shown here is derived from an EMBL/GenBank/DDBJ whole genome shotgun (WGS) entry which is preliminary data.</text>
</comment>